<gene>
    <name evidence="1" type="ORF">LCGC14_1529800</name>
</gene>
<name>A0A0F9LX37_9ZZZZ</name>
<proteinExistence type="predicted"/>
<protein>
    <submittedName>
        <fullName evidence="1">Uncharacterized protein</fullName>
    </submittedName>
</protein>
<comment type="caution">
    <text evidence="1">The sequence shown here is derived from an EMBL/GenBank/DDBJ whole genome shotgun (WGS) entry which is preliminary data.</text>
</comment>
<accession>A0A0F9LX37</accession>
<reference evidence="1" key="1">
    <citation type="journal article" date="2015" name="Nature">
        <title>Complex archaea that bridge the gap between prokaryotes and eukaryotes.</title>
        <authorList>
            <person name="Spang A."/>
            <person name="Saw J.H."/>
            <person name="Jorgensen S.L."/>
            <person name="Zaremba-Niedzwiedzka K."/>
            <person name="Martijn J."/>
            <person name="Lind A.E."/>
            <person name="van Eijk R."/>
            <person name="Schleper C."/>
            <person name="Guy L."/>
            <person name="Ettema T.J."/>
        </authorList>
    </citation>
    <scope>NUCLEOTIDE SEQUENCE</scope>
</reference>
<evidence type="ECO:0000313" key="1">
    <source>
        <dbReference type="EMBL" id="KKM61627.1"/>
    </source>
</evidence>
<sequence length="155" mass="18156">MTNENVANENECRKKYSKNVRKNFQKTSEFENENIVSTQDFYTKVDQYTTDKHKQSSFLIQNVYEERIHIQPKRLKELFQTILKDKSHNSIRKLGYEIGIKCTSSTLHTSEISAICNRANFIPNSNTAFLTLSIFSIFNFSLSNLLHKPNFLTNY</sequence>
<dbReference type="AlphaFoldDB" id="A0A0F9LX37"/>
<organism evidence="1">
    <name type="scientific">marine sediment metagenome</name>
    <dbReference type="NCBI Taxonomy" id="412755"/>
    <lineage>
        <taxon>unclassified sequences</taxon>
        <taxon>metagenomes</taxon>
        <taxon>ecological metagenomes</taxon>
    </lineage>
</organism>
<dbReference type="EMBL" id="LAZR01011448">
    <property type="protein sequence ID" value="KKM61627.1"/>
    <property type="molecule type" value="Genomic_DNA"/>
</dbReference>